<dbReference type="AlphaFoldDB" id="A0AAQ4DP41"/>
<evidence type="ECO:0000313" key="3">
    <source>
        <dbReference type="Proteomes" id="UP001321473"/>
    </source>
</evidence>
<reference evidence="2 3" key="1">
    <citation type="journal article" date="2023" name="Arcadia Sci">
        <title>De novo assembly of a long-read Amblyomma americanum tick genome.</title>
        <authorList>
            <person name="Chou S."/>
            <person name="Poskanzer K.E."/>
            <person name="Rollins M."/>
            <person name="Thuy-Boun P.S."/>
        </authorList>
    </citation>
    <scope>NUCLEOTIDE SEQUENCE [LARGE SCALE GENOMIC DNA]</scope>
    <source>
        <strain evidence="2">F_SG_1</strain>
        <tissue evidence="2">Salivary glands</tissue>
    </source>
</reference>
<dbReference type="Pfam" id="PF13613">
    <property type="entry name" value="HTH_Tnp_4"/>
    <property type="match status" value="1"/>
</dbReference>
<feature type="domain" description="Transposase Helix-turn-helix" evidence="1">
    <location>
        <begin position="124"/>
        <end position="170"/>
    </location>
</feature>
<evidence type="ECO:0000259" key="1">
    <source>
        <dbReference type="Pfam" id="PF13613"/>
    </source>
</evidence>
<dbReference type="InterPro" id="IPR027805">
    <property type="entry name" value="Transposase_HTH_dom"/>
</dbReference>
<evidence type="ECO:0000313" key="2">
    <source>
        <dbReference type="EMBL" id="KAK8764231.1"/>
    </source>
</evidence>
<protein>
    <recommendedName>
        <fullName evidence="1">Transposase Helix-turn-helix domain-containing protein</fullName>
    </recommendedName>
</protein>
<proteinExistence type="predicted"/>
<accession>A0AAQ4DP41</accession>
<organism evidence="2 3">
    <name type="scientific">Amblyomma americanum</name>
    <name type="common">Lone star tick</name>
    <dbReference type="NCBI Taxonomy" id="6943"/>
    <lineage>
        <taxon>Eukaryota</taxon>
        <taxon>Metazoa</taxon>
        <taxon>Ecdysozoa</taxon>
        <taxon>Arthropoda</taxon>
        <taxon>Chelicerata</taxon>
        <taxon>Arachnida</taxon>
        <taxon>Acari</taxon>
        <taxon>Parasitiformes</taxon>
        <taxon>Ixodida</taxon>
        <taxon>Ixodoidea</taxon>
        <taxon>Ixodidae</taxon>
        <taxon>Amblyomminae</taxon>
        <taxon>Amblyomma</taxon>
    </lineage>
</organism>
<dbReference type="EMBL" id="JARKHS020028507">
    <property type="protein sequence ID" value="KAK8764231.1"/>
    <property type="molecule type" value="Genomic_DNA"/>
</dbReference>
<comment type="caution">
    <text evidence="2">The sequence shown here is derived from an EMBL/GenBank/DDBJ whole genome shotgun (WGS) entry which is preliminary data.</text>
</comment>
<name>A0AAQ4DP41_AMBAM</name>
<dbReference type="Proteomes" id="UP001321473">
    <property type="component" value="Unassembled WGS sequence"/>
</dbReference>
<sequence>MQVETQTDPCTWTLEPDMLSLFLCCMQDCNAETQATFPSKKETKYAAWGTSYGVRDSACDPMNIDSLKSTCSFRGYPSVSVCSSEKASDILKSIAGVSLPVFSKLQSIVVEALNVSGEEEIVNASNKLLLFLMKLKLNLSYSALAVFFGMHRTTCSRHFLLILNLLHAKMRCLIYWPSRSTI</sequence>
<gene>
    <name evidence="2" type="ORF">V5799_033158</name>
</gene>
<keyword evidence="3" id="KW-1185">Reference proteome</keyword>
<dbReference type="PANTHER" id="PTHR23080">
    <property type="entry name" value="THAP DOMAIN PROTEIN"/>
    <property type="match status" value="1"/>
</dbReference>
<dbReference type="PANTHER" id="PTHR23080:SF143">
    <property type="entry name" value="SI:DKEY-56D12.4"/>
    <property type="match status" value="1"/>
</dbReference>